<dbReference type="EMBL" id="BOMQ01000085">
    <property type="protein sequence ID" value="GIE53478.1"/>
    <property type="molecule type" value="Genomic_DNA"/>
</dbReference>
<dbReference type="Proteomes" id="UP000647172">
    <property type="component" value="Unassembled WGS sequence"/>
</dbReference>
<dbReference type="InterPro" id="IPR001466">
    <property type="entry name" value="Beta-lactam-related"/>
</dbReference>
<evidence type="ECO:0000313" key="3">
    <source>
        <dbReference type="EMBL" id="GIE53478.1"/>
    </source>
</evidence>
<feature type="region of interest" description="Disordered" evidence="1">
    <location>
        <begin position="1"/>
        <end position="21"/>
    </location>
</feature>
<feature type="domain" description="Beta-lactamase-related" evidence="2">
    <location>
        <begin position="74"/>
        <end position="394"/>
    </location>
</feature>
<dbReference type="InterPro" id="IPR052907">
    <property type="entry name" value="Beta-lactamase/esterase"/>
</dbReference>
<dbReference type="Gene3D" id="3.40.710.10">
    <property type="entry name" value="DD-peptidase/beta-lactamase superfamily"/>
    <property type="match status" value="1"/>
</dbReference>
<dbReference type="GO" id="GO:0016787">
    <property type="term" value="F:hydrolase activity"/>
    <property type="evidence" value="ECO:0007669"/>
    <property type="project" value="UniProtKB-KW"/>
</dbReference>
<name>A0A919MTC7_9ACTN</name>
<dbReference type="InterPro" id="IPR012338">
    <property type="entry name" value="Beta-lactam/transpept-like"/>
</dbReference>
<dbReference type="Pfam" id="PF00144">
    <property type="entry name" value="Beta-lactamase"/>
    <property type="match status" value="1"/>
</dbReference>
<sequence>MLDADDGEAGLREPPRDLLAADPQADDHHVHLLCFAHGHQLSTICGYRAPMSADRNIDGFVAPGYEPVRDAFAAQPRGGSALAVHRHGEPVVDLREGWADAARTRPWGADTLVNVYSVGKPVVALAVLLLVDRGLIALDDPIARHWPGFRTEASVRQLLTHTAGLPFFPVPRDAAAWSDWDLLCADLAAAAPEWPPGTVAAEHALTYGHLTGELVRRVDGRSPERFVAEEIARPWRLDLGFGTTEPHRCADLEFDGPDRAAELLGAPGSVHARAVSNPHGARDLAVLNSDLWRRAVIPAVNLHATADALARFYSGLLAGGVLDGRRLLSAALVTDLGSAHFSGPDLFLGRDTTWGLGVQLEPDGTWGMGGLGGNAAWADPATGHTIGYVTRRIGDFARVEAIDGAISSVRLLT</sequence>
<dbReference type="AlphaFoldDB" id="A0A919MTC7"/>
<comment type="caution">
    <text evidence="3">The sequence shown here is derived from an EMBL/GenBank/DDBJ whole genome shotgun (WGS) entry which is preliminary data.</text>
</comment>
<dbReference type="SUPFAM" id="SSF56601">
    <property type="entry name" value="beta-lactamase/transpeptidase-like"/>
    <property type="match status" value="1"/>
</dbReference>
<evidence type="ECO:0000256" key="1">
    <source>
        <dbReference type="SAM" id="MobiDB-lite"/>
    </source>
</evidence>
<gene>
    <name evidence="3" type="ORF">Ani05nite_70120</name>
</gene>
<evidence type="ECO:0000259" key="2">
    <source>
        <dbReference type="Pfam" id="PF00144"/>
    </source>
</evidence>
<keyword evidence="3" id="KW-0378">Hydrolase</keyword>
<reference evidence="3" key="1">
    <citation type="submission" date="2021-01" db="EMBL/GenBank/DDBJ databases">
        <title>Whole genome shotgun sequence of Actinoplanes nipponensis NBRC 14063.</title>
        <authorList>
            <person name="Komaki H."/>
            <person name="Tamura T."/>
        </authorList>
    </citation>
    <scope>NUCLEOTIDE SEQUENCE</scope>
    <source>
        <strain evidence="3">NBRC 14063</strain>
    </source>
</reference>
<evidence type="ECO:0000313" key="4">
    <source>
        <dbReference type="Proteomes" id="UP000647172"/>
    </source>
</evidence>
<organism evidence="3 4">
    <name type="scientific">Actinoplanes nipponensis</name>
    <dbReference type="NCBI Taxonomy" id="135950"/>
    <lineage>
        <taxon>Bacteria</taxon>
        <taxon>Bacillati</taxon>
        <taxon>Actinomycetota</taxon>
        <taxon>Actinomycetes</taxon>
        <taxon>Micromonosporales</taxon>
        <taxon>Micromonosporaceae</taxon>
        <taxon>Actinoplanes</taxon>
    </lineage>
</organism>
<protein>
    <submittedName>
        <fullName evidence="3">EstA family serine hydrolase</fullName>
    </submittedName>
</protein>
<proteinExistence type="predicted"/>
<keyword evidence="4" id="KW-1185">Reference proteome</keyword>
<dbReference type="PANTHER" id="PTHR43319:SF3">
    <property type="entry name" value="BETA-LACTAMASE-RELATED DOMAIN-CONTAINING PROTEIN"/>
    <property type="match status" value="1"/>
</dbReference>
<accession>A0A919MTC7</accession>
<dbReference type="PANTHER" id="PTHR43319">
    <property type="entry name" value="BETA-LACTAMASE-RELATED"/>
    <property type="match status" value="1"/>
</dbReference>